<comment type="caution">
    <text evidence="1">The sequence shown here is derived from an EMBL/GenBank/DDBJ whole genome shotgun (WGS) entry which is preliminary data.</text>
</comment>
<gene>
    <name evidence="1" type="ORF">D3875_12570</name>
</gene>
<proteinExistence type="predicted"/>
<dbReference type="Proteomes" id="UP000286287">
    <property type="component" value="Unassembled WGS sequence"/>
</dbReference>
<dbReference type="EMBL" id="QYUJ01000014">
    <property type="protein sequence ID" value="RJF73720.1"/>
    <property type="molecule type" value="Genomic_DNA"/>
</dbReference>
<sequence>MLLTSSFASAATVTLQRGQTGMLGRQQVTVISVQDNRCPMNARCIRAGELIAKVLVKQEGRWRFLTLQTPENAGTVWAGLRIADAAGKLTTDRTPVQITFTDEKLSTR</sequence>
<dbReference type="AlphaFoldDB" id="A0A418VCJ7"/>
<evidence type="ECO:0000313" key="2">
    <source>
        <dbReference type="Proteomes" id="UP000286287"/>
    </source>
</evidence>
<evidence type="ECO:0000313" key="1">
    <source>
        <dbReference type="EMBL" id="RJF73720.1"/>
    </source>
</evidence>
<accession>A0A418VCJ7</accession>
<name>A0A418VCJ7_9DEIO</name>
<keyword evidence="2" id="KW-1185">Reference proteome</keyword>
<reference evidence="1 2" key="1">
    <citation type="submission" date="2018-09" db="EMBL/GenBank/DDBJ databases">
        <authorList>
            <person name="Zhu H."/>
        </authorList>
    </citation>
    <scope>NUCLEOTIDE SEQUENCE [LARGE SCALE GENOMIC DNA]</scope>
    <source>
        <strain evidence="1 2">K2S05-167</strain>
    </source>
</reference>
<dbReference type="OrthoDB" id="163809at2"/>
<protein>
    <submittedName>
        <fullName evidence="1">Uncharacterized protein</fullName>
    </submittedName>
</protein>
<organism evidence="1 2">
    <name type="scientific">Deinococcus cavernae</name>
    <dbReference type="NCBI Taxonomy" id="2320857"/>
    <lineage>
        <taxon>Bacteria</taxon>
        <taxon>Thermotogati</taxon>
        <taxon>Deinococcota</taxon>
        <taxon>Deinococci</taxon>
        <taxon>Deinococcales</taxon>
        <taxon>Deinococcaceae</taxon>
        <taxon>Deinococcus</taxon>
    </lineage>
</organism>